<keyword evidence="3" id="KW-0804">Transcription</keyword>
<dbReference type="SMART" id="SM00100">
    <property type="entry name" value="cNMP"/>
    <property type="match status" value="1"/>
</dbReference>
<organism evidence="7 8">
    <name type="scientific">Nocardiopsis terrae</name>
    <dbReference type="NCBI Taxonomy" id="372655"/>
    <lineage>
        <taxon>Bacteria</taxon>
        <taxon>Bacillati</taxon>
        <taxon>Actinomycetota</taxon>
        <taxon>Actinomycetes</taxon>
        <taxon>Streptosporangiales</taxon>
        <taxon>Nocardiopsidaceae</taxon>
        <taxon>Nocardiopsis</taxon>
    </lineage>
</organism>
<dbReference type="Proteomes" id="UP000598217">
    <property type="component" value="Unassembled WGS sequence"/>
</dbReference>
<dbReference type="PROSITE" id="PS50042">
    <property type="entry name" value="CNMP_BINDING_3"/>
    <property type="match status" value="1"/>
</dbReference>
<reference evidence="7 8" key="1">
    <citation type="submission" date="2020-10" db="EMBL/GenBank/DDBJ databases">
        <title>Sequencing the genomes of 1000 actinobacteria strains.</title>
        <authorList>
            <person name="Klenk H.-P."/>
        </authorList>
    </citation>
    <scope>NUCLEOTIDE SEQUENCE [LARGE SCALE GENOMIC DNA]</scope>
    <source>
        <strain evidence="7 8">DSM 45157</strain>
    </source>
</reference>
<accession>A0ABR9HNC3</accession>
<dbReference type="InterPro" id="IPR036390">
    <property type="entry name" value="WH_DNA-bd_sf"/>
</dbReference>
<evidence type="ECO:0000256" key="1">
    <source>
        <dbReference type="ARBA" id="ARBA00023015"/>
    </source>
</evidence>
<dbReference type="InterPro" id="IPR000595">
    <property type="entry name" value="cNMP-bd_dom"/>
</dbReference>
<dbReference type="InterPro" id="IPR018490">
    <property type="entry name" value="cNMP-bd_dom_sf"/>
</dbReference>
<evidence type="ECO:0000259" key="6">
    <source>
        <dbReference type="PROSITE" id="PS51063"/>
    </source>
</evidence>
<evidence type="ECO:0000256" key="4">
    <source>
        <dbReference type="SAM" id="MobiDB-lite"/>
    </source>
</evidence>
<keyword evidence="8" id="KW-1185">Reference proteome</keyword>
<sequence>MAAVEIVRYGTFYEGLTESSLKGFMEFSTNRRYSQGQMLYREGDMGGFVVLILSGAVALTSRTATGAETLLDIRSAGDLVGEREVLDGINQKTFSRTGTSSPRSSQARALSPVSARFIRGKDFSELVRNHSEIWQLVTRDLQVRLTDAEKRLSQAAGENANQRLARALLEMPTRRGQRINDQRHEIPLSQDELASWIGSSRGTVERILRNWRDRKVIVTMHRSILVVDPEKLAMISGLRGTRRSPAPIRRGHASVSRGNAATSA</sequence>
<evidence type="ECO:0000313" key="7">
    <source>
        <dbReference type="EMBL" id="MBE1460493.1"/>
    </source>
</evidence>
<keyword evidence="1" id="KW-0805">Transcription regulation</keyword>
<feature type="region of interest" description="Disordered" evidence="4">
    <location>
        <begin position="241"/>
        <end position="264"/>
    </location>
</feature>
<dbReference type="InterPro" id="IPR050397">
    <property type="entry name" value="Env_Response_Regulators"/>
</dbReference>
<evidence type="ECO:0000313" key="8">
    <source>
        <dbReference type="Proteomes" id="UP000598217"/>
    </source>
</evidence>
<gene>
    <name evidence="7" type="ORF">H4W79_004707</name>
</gene>
<evidence type="ECO:0000259" key="5">
    <source>
        <dbReference type="PROSITE" id="PS50042"/>
    </source>
</evidence>
<keyword evidence="2" id="KW-0238">DNA-binding</keyword>
<feature type="domain" description="HTH crp-type" evidence="6">
    <location>
        <begin position="158"/>
        <end position="230"/>
    </location>
</feature>
<dbReference type="SUPFAM" id="SSF51206">
    <property type="entry name" value="cAMP-binding domain-like"/>
    <property type="match status" value="1"/>
</dbReference>
<feature type="domain" description="Cyclic nucleotide-binding" evidence="5">
    <location>
        <begin position="12"/>
        <end position="144"/>
    </location>
</feature>
<dbReference type="InterPro" id="IPR014710">
    <property type="entry name" value="RmlC-like_jellyroll"/>
</dbReference>
<evidence type="ECO:0000256" key="2">
    <source>
        <dbReference type="ARBA" id="ARBA00023125"/>
    </source>
</evidence>
<dbReference type="PROSITE" id="PS51063">
    <property type="entry name" value="HTH_CRP_2"/>
    <property type="match status" value="1"/>
</dbReference>
<dbReference type="Pfam" id="PF00027">
    <property type="entry name" value="cNMP_binding"/>
    <property type="match status" value="1"/>
</dbReference>
<dbReference type="PANTHER" id="PTHR24567:SF74">
    <property type="entry name" value="HTH-TYPE TRANSCRIPTIONAL REGULATOR ARCR"/>
    <property type="match status" value="1"/>
</dbReference>
<comment type="caution">
    <text evidence="7">The sequence shown here is derived from an EMBL/GenBank/DDBJ whole genome shotgun (WGS) entry which is preliminary data.</text>
</comment>
<dbReference type="PANTHER" id="PTHR24567">
    <property type="entry name" value="CRP FAMILY TRANSCRIPTIONAL REGULATORY PROTEIN"/>
    <property type="match status" value="1"/>
</dbReference>
<dbReference type="CDD" id="cd00038">
    <property type="entry name" value="CAP_ED"/>
    <property type="match status" value="1"/>
</dbReference>
<dbReference type="InterPro" id="IPR012318">
    <property type="entry name" value="HTH_CRP"/>
</dbReference>
<dbReference type="RefSeq" id="WP_191267538.1">
    <property type="nucleotide sequence ID" value="NZ_BMXJ01000001.1"/>
</dbReference>
<protein>
    <submittedName>
        <fullName evidence="7">CRP-like cAMP-binding protein</fullName>
    </submittedName>
</protein>
<dbReference type="InterPro" id="IPR036388">
    <property type="entry name" value="WH-like_DNA-bd_sf"/>
</dbReference>
<evidence type="ECO:0000256" key="3">
    <source>
        <dbReference type="ARBA" id="ARBA00023163"/>
    </source>
</evidence>
<dbReference type="SUPFAM" id="SSF46785">
    <property type="entry name" value="Winged helix' DNA-binding domain"/>
    <property type="match status" value="1"/>
</dbReference>
<name>A0ABR9HNC3_9ACTN</name>
<dbReference type="Gene3D" id="2.60.120.10">
    <property type="entry name" value="Jelly Rolls"/>
    <property type="match status" value="1"/>
</dbReference>
<proteinExistence type="predicted"/>
<dbReference type="Gene3D" id="1.10.10.10">
    <property type="entry name" value="Winged helix-like DNA-binding domain superfamily/Winged helix DNA-binding domain"/>
    <property type="match status" value="1"/>
</dbReference>
<dbReference type="Pfam" id="PF13545">
    <property type="entry name" value="HTH_Crp_2"/>
    <property type="match status" value="1"/>
</dbReference>
<dbReference type="EMBL" id="JADBDY010000001">
    <property type="protein sequence ID" value="MBE1460493.1"/>
    <property type="molecule type" value="Genomic_DNA"/>
</dbReference>